<gene>
    <name evidence="2" type="ORF">FCV50_20115</name>
</gene>
<dbReference type="InterPro" id="IPR051396">
    <property type="entry name" value="Bact_Antivir_Def_Nuclease"/>
</dbReference>
<dbReference type="PANTHER" id="PTHR43581:SF4">
    <property type="entry name" value="ATP_GTP PHOSPHATASE"/>
    <property type="match status" value="1"/>
</dbReference>
<evidence type="ECO:0000313" key="2">
    <source>
        <dbReference type="EMBL" id="TKF27188.1"/>
    </source>
</evidence>
<dbReference type="SUPFAM" id="SSF52540">
    <property type="entry name" value="P-loop containing nucleoside triphosphate hydrolases"/>
    <property type="match status" value="1"/>
</dbReference>
<accession>A0A4V5R3P6</accession>
<dbReference type="AlphaFoldDB" id="A0A4V5R3P6"/>
<protein>
    <recommendedName>
        <fullName evidence="1">Endonuclease GajA/Old nuclease/RecF-like AAA domain-containing protein</fullName>
    </recommendedName>
</protein>
<comment type="caution">
    <text evidence="2">The sequence shown here is derived from an EMBL/GenBank/DDBJ whole genome shotgun (WGS) entry which is preliminary data.</text>
</comment>
<organism evidence="2 3">
    <name type="scientific">Vibrio kanaloae</name>
    <dbReference type="NCBI Taxonomy" id="170673"/>
    <lineage>
        <taxon>Bacteria</taxon>
        <taxon>Pseudomonadati</taxon>
        <taxon>Pseudomonadota</taxon>
        <taxon>Gammaproteobacteria</taxon>
        <taxon>Vibrionales</taxon>
        <taxon>Vibrionaceae</taxon>
        <taxon>Vibrio</taxon>
    </lineage>
</organism>
<dbReference type="InterPro" id="IPR041685">
    <property type="entry name" value="AAA_GajA/Old/RecF-like"/>
</dbReference>
<feature type="domain" description="Endonuclease GajA/Old nuclease/RecF-like AAA" evidence="1">
    <location>
        <begin position="1"/>
        <end position="415"/>
    </location>
</feature>
<reference evidence="2 3" key="1">
    <citation type="submission" date="2019-04" db="EMBL/GenBank/DDBJ databases">
        <title>A reverse ecology approach based on a biological definition of microbial populations.</title>
        <authorList>
            <person name="Arevalo P."/>
            <person name="Vaninsberghe D."/>
            <person name="Elsherbini J."/>
            <person name="Gore J."/>
            <person name="Polz M."/>
        </authorList>
    </citation>
    <scope>NUCLEOTIDE SEQUENCE [LARGE SCALE GENOMIC DNA]</scope>
    <source>
        <strain evidence="2 3">10N.261.46.F4</strain>
    </source>
</reference>
<name>A0A4V5R3P6_9VIBR</name>
<dbReference type="EMBL" id="SYUV01000076">
    <property type="protein sequence ID" value="TKF27188.1"/>
    <property type="molecule type" value="Genomic_DNA"/>
</dbReference>
<dbReference type="Pfam" id="PF13175">
    <property type="entry name" value="AAA_15"/>
    <property type="match status" value="1"/>
</dbReference>
<evidence type="ECO:0000259" key="1">
    <source>
        <dbReference type="Pfam" id="PF13175"/>
    </source>
</evidence>
<evidence type="ECO:0000313" key="3">
    <source>
        <dbReference type="Proteomes" id="UP000307574"/>
    </source>
</evidence>
<dbReference type="InterPro" id="IPR027417">
    <property type="entry name" value="P-loop_NTPase"/>
</dbReference>
<dbReference type="PANTHER" id="PTHR43581">
    <property type="entry name" value="ATP/GTP PHOSPHATASE"/>
    <property type="match status" value="1"/>
</dbReference>
<dbReference type="Proteomes" id="UP000307574">
    <property type="component" value="Unassembled WGS sequence"/>
</dbReference>
<sequence>MKLTKFRVRNFRSINDSGEITTNDLTAILGRNESGKSNILLALQHLNPPGGITDIEAIKNFPRHRRLAEQDENTPFLNTEWRLSQEERESLSSIFPRASEVSTVTIARRYGSTRYIGFSGLKDLSLDTKAINRNIDKIVTLLDALKTDENADSVDTAVQQVSMLKATATHSANSWLEAVLDQYDQVLRGAAQYTLEKQDDFLDLKDEFVQIVMALDDGEQEKKARNFIMECLPVFVYIDEYPHLDGHQNLSILSQHRQNHQLTAEDEGFIKLCKVADIDPSKLQELASDPETRNQLVNRAGAVVTSEIRRLWTDRELKVRFNLDGNFFDTYVSDPTSTYDVEVNLNERSRGFRWFFSFYITFFADTHGGDAENAIILLDEPGLYLHAKSQSDLLKHLDDDFSNQIIYTTHSPFLVPTKQLSTVKTVNICQEKGTTVTNDPTGDSTTLFPLQAALGYEVSQSLFIGSNNLVVEGVTDFWYLSSMSEYLKSLGRTGLMDKITITPAGGAQKIPYLVSLLSSQHLNLLVLLDHEKDAIATKTDLIANHKLSKRNVILVSEAIDSDVTELDIEDLFGSDYFLSLAEEAYRDEITDDLKYNDNIPRVCKRFEKAMKDFGLKKQFVKAKPARIFMGKLSEGKENYLPEEVIDSFESLFKLINKRMK</sequence>
<proteinExistence type="predicted"/>
<dbReference type="Gene3D" id="3.40.50.300">
    <property type="entry name" value="P-loop containing nucleotide triphosphate hydrolases"/>
    <property type="match status" value="1"/>
</dbReference>